<feature type="region of interest" description="Disordered" evidence="2">
    <location>
        <begin position="115"/>
        <end position="139"/>
    </location>
</feature>
<organism evidence="4 5">
    <name type="scientific">Siminovitchia fordii</name>
    <dbReference type="NCBI Taxonomy" id="254759"/>
    <lineage>
        <taxon>Bacteria</taxon>
        <taxon>Bacillati</taxon>
        <taxon>Bacillota</taxon>
        <taxon>Bacilli</taxon>
        <taxon>Bacillales</taxon>
        <taxon>Bacillaceae</taxon>
        <taxon>Siminovitchia</taxon>
    </lineage>
</organism>
<dbReference type="SUPFAM" id="SSF46955">
    <property type="entry name" value="Putative DNA-binding domain"/>
    <property type="match status" value="1"/>
</dbReference>
<dbReference type="InterPro" id="IPR000551">
    <property type="entry name" value="MerR-type_HTH_dom"/>
</dbReference>
<name>A0ABQ4KC91_9BACI</name>
<keyword evidence="5" id="KW-1185">Reference proteome</keyword>
<comment type="caution">
    <text evidence="4">The sequence shown here is derived from an EMBL/GenBank/DDBJ whole genome shotgun (WGS) entry which is preliminary data.</text>
</comment>
<evidence type="ECO:0000313" key="4">
    <source>
        <dbReference type="EMBL" id="GIN23349.1"/>
    </source>
</evidence>
<dbReference type="InterPro" id="IPR047057">
    <property type="entry name" value="MerR_fam"/>
</dbReference>
<accession>A0ABQ4KC91</accession>
<dbReference type="Gene3D" id="1.10.1660.10">
    <property type="match status" value="1"/>
</dbReference>
<dbReference type="PROSITE" id="PS00552">
    <property type="entry name" value="HTH_MERR_1"/>
    <property type="match status" value="1"/>
</dbReference>
<dbReference type="PRINTS" id="PR00040">
    <property type="entry name" value="HTHMERR"/>
</dbReference>
<gene>
    <name evidence="4" type="ORF">J1TS3_44830</name>
</gene>
<sequence>MTRLTIGELAKQSNVNIATVRYYEKRGLIAKPPRTESGYRMFSHNAVTEIKMVKHAQELGFTLEEIKKILSIYRVEDYFPTKELYQISKEKIIEIDEKVAQLKNLKSLLENAMKNTASELPDPKESCPLLKKLSDRRNE</sequence>
<dbReference type="PANTHER" id="PTHR30204">
    <property type="entry name" value="REDOX-CYCLING DRUG-SENSING TRANSCRIPTIONAL ACTIVATOR SOXR"/>
    <property type="match status" value="1"/>
</dbReference>
<reference evidence="4 5" key="1">
    <citation type="submission" date="2021-03" db="EMBL/GenBank/DDBJ databases">
        <title>Antimicrobial resistance genes in bacteria isolated from Japanese honey, and their potential for conferring macrolide and lincosamide resistance in the American foulbrood pathogen Paenibacillus larvae.</title>
        <authorList>
            <person name="Okamoto M."/>
            <person name="Kumagai M."/>
            <person name="Kanamori H."/>
            <person name="Takamatsu D."/>
        </authorList>
    </citation>
    <scope>NUCLEOTIDE SEQUENCE [LARGE SCALE GENOMIC DNA]</scope>
    <source>
        <strain evidence="4 5">J1TS3</strain>
    </source>
</reference>
<dbReference type="EMBL" id="BOQT01000031">
    <property type="protein sequence ID" value="GIN23349.1"/>
    <property type="molecule type" value="Genomic_DNA"/>
</dbReference>
<evidence type="ECO:0000259" key="3">
    <source>
        <dbReference type="PROSITE" id="PS50937"/>
    </source>
</evidence>
<dbReference type="SMART" id="SM00422">
    <property type="entry name" value="HTH_MERR"/>
    <property type="match status" value="1"/>
</dbReference>
<evidence type="ECO:0000256" key="2">
    <source>
        <dbReference type="SAM" id="MobiDB-lite"/>
    </source>
</evidence>
<evidence type="ECO:0000313" key="5">
    <source>
        <dbReference type="Proteomes" id="UP000680279"/>
    </source>
</evidence>
<protein>
    <submittedName>
        <fullName evidence="4">Hg(II)-responsive transcriptional regulator</fullName>
    </submittedName>
</protein>
<evidence type="ECO:0000256" key="1">
    <source>
        <dbReference type="ARBA" id="ARBA00023125"/>
    </source>
</evidence>
<dbReference type="PANTHER" id="PTHR30204:SF92">
    <property type="entry name" value="HTH-TYPE TRANSCRIPTIONAL REGULATOR ZNTR"/>
    <property type="match status" value="1"/>
</dbReference>
<dbReference type="PROSITE" id="PS50937">
    <property type="entry name" value="HTH_MERR_2"/>
    <property type="match status" value="1"/>
</dbReference>
<feature type="domain" description="HTH merR-type" evidence="3">
    <location>
        <begin position="3"/>
        <end position="72"/>
    </location>
</feature>
<dbReference type="Pfam" id="PF13411">
    <property type="entry name" value="MerR_1"/>
    <property type="match status" value="1"/>
</dbReference>
<keyword evidence="1" id="KW-0238">DNA-binding</keyword>
<dbReference type="InterPro" id="IPR009061">
    <property type="entry name" value="DNA-bd_dom_put_sf"/>
</dbReference>
<proteinExistence type="predicted"/>
<dbReference type="Proteomes" id="UP000680279">
    <property type="component" value="Unassembled WGS sequence"/>
</dbReference>
<dbReference type="RefSeq" id="WP_018705997.1">
    <property type="nucleotide sequence ID" value="NZ_BOQT01000031.1"/>
</dbReference>